<dbReference type="CDD" id="cd23659">
    <property type="entry name" value="USP_At3g01520-like"/>
    <property type="match status" value="1"/>
</dbReference>
<accession>A0A0J9X2M8</accession>
<protein>
    <recommendedName>
        <fullName evidence="2">UspA domain-containing protein</fullName>
    </recommendedName>
</protein>
<dbReference type="PRINTS" id="PR01438">
    <property type="entry name" value="UNVRSLSTRESS"/>
</dbReference>
<dbReference type="Pfam" id="PF00582">
    <property type="entry name" value="Usp"/>
    <property type="match status" value="1"/>
</dbReference>
<dbReference type="EMBL" id="CCBN010000001">
    <property type="protein sequence ID" value="CDO51305.1"/>
    <property type="molecule type" value="Genomic_DNA"/>
</dbReference>
<gene>
    <name evidence="3" type="ORF">BN980_GECA01s04179g</name>
</gene>
<dbReference type="SUPFAM" id="SSF52402">
    <property type="entry name" value="Adenine nucleotide alpha hydrolases-like"/>
    <property type="match status" value="1"/>
</dbReference>
<feature type="region of interest" description="Disordered" evidence="1">
    <location>
        <begin position="521"/>
        <end position="551"/>
    </location>
</feature>
<keyword evidence="4" id="KW-1185">Reference proteome</keyword>
<evidence type="ECO:0000256" key="1">
    <source>
        <dbReference type="SAM" id="MobiDB-lite"/>
    </source>
</evidence>
<dbReference type="Gene3D" id="3.40.50.620">
    <property type="entry name" value="HUPs"/>
    <property type="match status" value="1"/>
</dbReference>
<feature type="compositionally biased region" description="Polar residues" evidence="1">
    <location>
        <begin position="110"/>
        <end position="123"/>
    </location>
</feature>
<feature type="compositionally biased region" description="Basic and acidic residues" evidence="1">
    <location>
        <begin position="537"/>
        <end position="551"/>
    </location>
</feature>
<feature type="region of interest" description="Disordered" evidence="1">
    <location>
        <begin position="17"/>
        <end position="177"/>
    </location>
</feature>
<feature type="compositionally biased region" description="Polar residues" evidence="1">
    <location>
        <begin position="26"/>
        <end position="41"/>
    </location>
</feature>
<evidence type="ECO:0000313" key="3">
    <source>
        <dbReference type="EMBL" id="CDO51305.1"/>
    </source>
</evidence>
<comment type="caution">
    <text evidence="3">The sequence shown here is derived from an EMBL/GenBank/DDBJ whole genome shotgun (WGS) entry which is preliminary data.</text>
</comment>
<proteinExistence type="predicted"/>
<sequence length="551" mass="61387">MSLENALEEERRSVVKLLEGTDLSKRPSSTRYHSGSSTPSHYDSHGRKHSTSSMLLDADSTPPRRPSTSMLLDASSTSNSSKVTLDDTLKPSRSSPTKPDNARPTALRPTKSSDASRAGSWSNPGHDKTTTLYNTRPKTTRSYSHSNMLSPSRSTDSNGYNVITQQGSRSRSNSRHRKDDMNFDFAFRRLSNNNLRRADGALGNLYRSPSADGRQVFDDDYESTEGEESGVSSESDDSDDNSGDDDDDLEEEDLKGLTSRIIKSDRATKSLMAAMEEERKSVESSKFRVKSLLDAPLPPGAVPPPSLAEYAAYKRRVIHPTTAFDNEDDMAYFSDEEEIIEARRATNLPIDIAPIQNMKATKRMVRVLTRGEAAEKNPTSNPKTFVLGTDLSPESTHAMEWTIGTVLRDHNVLYIVSSFEDDGNAEANRQEDDRMDAMEQLTLAVEKLLKRTRLQVFVIIEVIHTKTPKNVLMSVIDHVKPTMVVMGSRGRNALKGVLLGSFSNYIVERSNVPVMVARRKLQKSKHKDLNPRLANNLRDHEGEQLSHAKVD</sequence>
<evidence type="ECO:0000259" key="2">
    <source>
        <dbReference type="Pfam" id="PF00582"/>
    </source>
</evidence>
<organism evidence="3 4">
    <name type="scientific">Geotrichum candidum</name>
    <name type="common">Oospora lactis</name>
    <name type="synonym">Dipodascus geotrichum</name>
    <dbReference type="NCBI Taxonomy" id="1173061"/>
    <lineage>
        <taxon>Eukaryota</taxon>
        <taxon>Fungi</taxon>
        <taxon>Dikarya</taxon>
        <taxon>Ascomycota</taxon>
        <taxon>Saccharomycotina</taxon>
        <taxon>Dipodascomycetes</taxon>
        <taxon>Dipodascales</taxon>
        <taxon>Dipodascaceae</taxon>
        <taxon>Geotrichum</taxon>
    </lineage>
</organism>
<dbReference type="InterPro" id="IPR014729">
    <property type="entry name" value="Rossmann-like_a/b/a_fold"/>
</dbReference>
<name>A0A0J9X2M8_GEOCN</name>
<feature type="compositionally biased region" description="Acidic residues" evidence="1">
    <location>
        <begin position="218"/>
        <end position="253"/>
    </location>
</feature>
<dbReference type="InterPro" id="IPR006015">
    <property type="entry name" value="Universal_stress_UspA"/>
</dbReference>
<evidence type="ECO:0000313" key="4">
    <source>
        <dbReference type="Proteomes" id="UP000242525"/>
    </source>
</evidence>
<feature type="region of interest" description="Disordered" evidence="1">
    <location>
        <begin position="203"/>
        <end position="256"/>
    </location>
</feature>
<reference evidence="3" key="1">
    <citation type="submission" date="2014-03" db="EMBL/GenBank/DDBJ databases">
        <authorList>
            <person name="Casaregola S."/>
        </authorList>
    </citation>
    <scope>NUCLEOTIDE SEQUENCE [LARGE SCALE GENOMIC DNA]</scope>
    <source>
        <strain evidence="3">CLIB 918</strain>
    </source>
</reference>
<dbReference type="AlphaFoldDB" id="A0A0J9X2M8"/>
<dbReference type="OrthoDB" id="992776at2759"/>
<dbReference type="PANTHER" id="PTHR46100">
    <property type="entry name" value="IMP2'P"/>
    <property type="match status" value="1"/>
</dbReference>
<feature type="compositionally biased region" description="Polar residues" evidence="1">
    <location>
        <begin position="66"/>
        <end position="83"/>
    </location>
</feature>
<dbReference type="PANTHER" id="PTHR46100:SF4">
    <property type="entry name" value="USPA DOMAIN-CONTAINING PROTEIN"/>
    <property type="match status" value="1"/>
</dbReference>
<dbReference type="STRING" id="1173061.A0A0J9X2M8"/>
<feature type="compositionally biased region" description="Polar residues" evidence="1">
    <location>
        <begin position="130"/>
        <end position="171"/>
    </location>
</feature>
<feature type="domain" description="UspA" evidence="2">
    <location>
        <begin position="383"/>
        <end position="518"/>
    </location>
</feature>
<dbReference type="Proteomes" id="UP000242525">
    <property type="component" value="Unassembled WGS sequence"/>
</dbReference>
<dbReference type="InterPro" id="IPR006016">
    <property type="entry name" value="UspA"/>
</dbReference>